<dbReference type="Gene3D" id="1.10.1580.10">
    <property type="match status" value="1"/>
</dbReference>
<keyword evidence="2" id="KW-0342">GTP-binding</keyword>
<evidence type="ECO:0000313" key="4">
    <source>
        <dbReference type="Proteomes" id="UP000053784"/>
    </source>
</evidence>
<keyword evidence="1" id="KW-0547">Nucleotide-binding</keyword>
<dbReference type="EMBL" id="JGVK01000031">
    <property type="protein sequence ID" value="KEY90953.1"/>
    <property type="molecule type" value="Genomic_DNA"/>
</dbReference>
<protein>
    <submittedName>
        <fullName evidence="3">Ribosome biogenesis GTPase</fullName>
    </submittedName>
</protein>
<sequence>MIEKIARKRGASYIGGKVDLHEVSRILLHELHDGILGKITLDIPKMIKQESVKLEKTYPINL</sequence>
<organism evidence="3 4">
    <name type="scientific">Candidatus Photodesmus blepharonis</name>
    <dbReference type="NCBI Taxonomy" id="1179155"/>
    <lineage>
        <taxon>Bacteria</taxon>
        <taxon>Pseudomonadati</taxon>
        <taxon>Pseudomonadota</taxon>
        <taxon>Gammaproteobacteria</taxon>
        <taxon>Vibrionales</taxon>
        <taxon>Vibrionaceae</taxon>
        <taxon>Candidatus Photodesmus</taxon>
    </lineage>
</organism>
<comment type="caution">
    <text evidence="3">The sequence shown here is derived from an EMBL/GenBank/DDBJ whole genome shotgun (WGS) entry which is preliminary data.</text>
</comment>
<dbReference type="InterPro" id="IPR023179">
    <property type="entry name" value="GTP-bd_ortho_bundle_sf"/>
</dbReference>
<reference evidence="3 4" key="1">
    <citation type="submission" date="2014-03" db="EMBL/GenBank/DDBJ databases">
        <title>Selection and divergence in the genomes of co-occurring obligate luminous symbionts with specific hosts.</title>
        <authorList>
            <person name="Hendry T.A."/>
            <person name="de Wet J.R."/>
            <person name="Dunlap P.V."/>
        </authorList>
    </citation>
    <scope>NUCLEOTIDE SEQUENCE [LARGE SCALE GENOMIC DNA]</scope>
    <source>
        <strain evidence="3 4">Ppalp.1</strain>
    </source>
</reference>
<gene>
    <name evidence="3" type="primary">rbgA</name>
    <name evidence="3" type="ORF">CF67_07023</name>
</gene>
<dbReference type="eggNOG" id="COG1161">
    <property type="taxonomic scope" value="Bacteria"/>
</dbReference>
<dbReference type="GO" id="GO:0005525">
    <property type="term" value="F:GTP binding"/>
    <property type="evidence" value="ECO:0007669"/>
    <property type="project" value="UniProtKB-KW"/>
</dbReference>
<accession>A0A084CMC4</accession>
<keyword evidence="4" id="KW-1185">Reference proteome</keyword>
<proteinExistence type="predicted"/>
<evidence type="ECO:0000256" key="1">
    <source>
        <dbReference type="ARBA" id="ARBA00022741"/>
    </source>
</evidence>
<dbReference type="AlphaFoldDB" id="A0A084CMC4"/>
<dbReference type="STRING" id="1179155.CF67_07023"/>
<evidence type="ECO:0000256" key="2">
    <source>
        <dbReference type="ARBA" id="ARBA00023134"/>
    </source>
</evidence>
<evidence type="ECO:0000313" key="3">
    <source>
        <dbReference type="EMBL" id="KEY90953.1"/>
    </source>
</evidence>
<dbReference type="Proteomes" id="UP000053784">
    <property type="component" value="Unassembled WGS sequence"/>
</dbReference>
<name>A0A084CMC4_9GAMM</name>